<dbReference type="GO" id="GO:0006508">
    <property type="term" value="P:proteolysis"/>
    <property type="evidence" value="ECO:0007669"/>
    <property type="project" value="UniProtKB-KW"/>
</dbReference>
<dbReference type="InterPro" id="IPR038765">
    <property type="entry name" value="Papain-like_cys_pep_sf"/>
</dbReference>
<name>A0A430HX70_9CORY</name>
<evidence type="ECO:0000256" key="4">
    <source>
        <dbReference type="ARBA" id="ARBA00022807"/>
    </source>
</evidence>
<evidence type="ECO:0000256" key="6">
    <source>
        <dbReference type="SAM" id="MobiDB-lite"/>
    </source>
</evidence>
<dbReference type="AlphaFoldDB" id="A0A430HX70"/>
<evidence type="ECO:0000313" key="9">
    <source>
        <dbReference type="Proteomes" id="UP000274907"/>
    </source>
</evidence>
<gene>
    <name evidence="8" type="ORF">EAH68_09705</name>
</gene>
<organism evidence="8 9">
    <name type="scientific">Corynebacterium hylobatis</name>
    <dbReference type="NCBI Taxonomy" id="1859290"/>
    <lineage>
        <taxon>Bacteria</taxon>
        <taxon>Bacillati</taxon>
        <taxon>Actinomycetota</taxon>
        <taxon>Actinomycetes</taxon>
        <taxon>Mycobacteriales</taxon>
        <taxon>Corynebacteriaceae</taxon>
        <taxon>Corynebacterium</taxon>
    </lineage>
</organism>
<evidence type="ECO:0000256" key="2">
    <source>
        <dbReference type="ARBA" id="ARBA00022670"/>
    </source>
</evidence>
<evidence type="ECO:0000256" key="3">
    <source>
        <dbReference type="ARBA" id="ARBA00022801"/>
    </source>
</evidence>
<comment type="similarity">
    <text evidence="1">Belongs to the peptidase C2 family.</text>
</comment>
<feature type="domain" description="Calpain catalytic" evidence="7">
    <location>
        <begin position="180"/>
        <end position="462"/>
    </location>
</feature>
<dbReference type="PROSITE" id="PS50203">
    <property type="entry name" value="CALPAIN_CAT"/>
    <property type="match status" value="1"/>
</dbReference>
<feature type="region of interest" description="Disordered" evidence="6">
    <location>
        <begin position="1"/>
        <end position="20"/>
    </location>
</feature>
<evidence type="ECO:0000313" key="8">
    <source>
        <dbReference type="EMBL" id="RSZ62403.1"/>
    </source>
</evidence>
<dbReference type="Proteomes" id="UP000274907">
    <property type="component" value="Unassembled WGS sequence"/>
</dbReference>
<dbReference type="PANTHER" id="PTHR10183">
    <property type="entry name" value="CALPAIN"/>
    <property type="match status" value="1"/>
</dbReference>
<dbReference type="SUPFAM" id="SSF54001">
    <property type="entry name" value="Cysteine proteinases"/>
    <property type="match status" value="1"/>
</dbReference>
<feature type="active site" evidence="5">
    <location>
        <position position="211"/>
    </location>
</feature>
<accession>A0A430HX70</accession>
<feature type="active site" evidence="5">
    <location>
        <position position="406"/>
    </location>
</feature>
<dbReference type="EMBL" id="RXHJ01000011">
    <property type="protein sequence ID" value="RSZ62403.1"/>
    <property type="molecule type" value="Genomic_DNA"/>
</dbReference>
<keyword evidence="4 5" id="KW-0788">Thiol protease</keyword>
<keyword evidence="3 5" id="KW-0378">Hydrolase</keyword>
<evidence type="ECO:0000256" key="1">
    <source>
        <dbReference type="ARBA" id="ARBA00007623"/>
    </source>
</evidence>
<dbReference type="RefSeq" id="WP_126121132.1">
    <property type="nucleotide sequence ID" value="NZ_RXHJ01000011.1"/>
</dbReference>
<keyword evidence="2 5" id="KW-0645">Protease</keyword>
<dbReference type="InterPro" id="IPR022684">
    <property type="entry name" value="Calpain_cysteine_protease"/>
</dbReference>
<evidence type="ECO:0000256" key="5">
    <source>
        <dbReference type="PROSITE-ProRule" id="PRU00239"/>
    </source>
</evidence>
<dbReference type="InterPro" id="IPR001300">
    <property type="entry name" value="Peptidase_C2_calpain_cat"/>
</dbReference>
<dbReference type="Pfam" id="PF00648">
    <property type="entry name" value="Peptidase_C2"/>
    <property type="match status" value="1"/>
</dbReference>
<dbReference type="PANTHER" id="PTHR10183:SF379">
    <property type="entry name" value="CALPAIN-5"/>
    <property type="match status" value="1"/>
</dbReference>
<comment type="caution">
    <text evidence="8">The sequence shown here is derived from an EMBL/GenBank/DDBJ whole genome shotgun (WGS) entry which is preliminary data.</text>
</comment>
<keyword evidence="9" id="KW-1185">Reference proteome</keyword>
<proteinExistence type="inferred from homology"/>
<dbReference type="PRINTS" id="PR00704">
    <property type="entry name" value="CALPAIN"/>
</dbReference>
<evidence type="ECO:0000259" key="7">
    <source>
        <dbReference type="PROSITE" id="PS50203"/>
    </source>
</evidence>
<reference evidence="8 9" key="1">
    <citation type="submission" date="2018-12" db="EMBL/GenBank/DDBJ databases">
        <title>YIM 101343 draft genome.</title>
        <authorList>
            <person name="Chen X."/>
        </authorList>
    </citation>
    <scope>NUCLEOTIDE SEQUENCE [LARGE SCALE GENOMIC DNA]</scope>
    <source>
        <strain evidence="8 9">YIM 101343</strain>
    </source>
</reference>
<feature type="active site" evidence="5">
    <location>
        <position position="386"/>
    </location>
</feature>
<dbReference type="GO" id="GO:0004198">
    <property type="term" value="F:calcium-dependent cysteine-type endopeptidase activity"/>
    <property type="evidence" value="ECO:0007669"/>
    <property type="project" value="InterPro"/>
</dbReference>
<sequence>MAENDYANDPVSPDHPGFEVGDPAGVVNPFALAELINGSKIDWEAVEKPEALLEQLLETPYTELFDPKYGSPLYPGLALNTDNKLEAAEADSITLTDSDEGVETPVGDIVTIEDLQEFLEKYQAQGLQVNEVLRTTARRLRIELDLGAVVPRRISNLKWPKYLADVVLPILSLKDKTDGWEPELIRWEDVGHFFNKAANYSDPIQGAVANCGLIAALASVAWTRPFLIAHKTRPTGPAQEQFICQISFRRSWFPFTPAQSIQVTEQVPVSADGHIIYARSSDPDEIWPAVYEKAYAKWITGNTTDRPNILATAFRNPISILSHITHENSRTTLDTAGSSATRLYDFVRGNSLSGKTVHPMVAWTYNSADNAPDDITYSNETLCAAHAYSVLGWAYRNNRRYVVLRNPWGVATASASKYTLNETWYVHHISWWKPITLGAAGVFALEASLFKKYFGWIGVAKR</sequence>
<protein>
    <recommendedName>
        <fullName evidence="7">Calpain catalytic domain-containing protein</fullName>
    </recommendedName>
</protein>
<dbReference type="OrthoDB" id="4617536at2"/>